<sequence>MAADEPDSARDAADAFSLLGDASRLAILDALHEARGTPLAFAELHRRVDVRDSAKFNYHLKQLRPRFVAKADDGYELTAAGRRLARAVTAGRYTDEQRLEPFDIAGECIDCGASALSAAYEDERFTVTCAGCDATVLAVRMPPTVVRERDPEEVVDAFDRWSRLGTEQAAQGLCGDCGGVVEPSVTEDVHESIRYDALAVFDCTVCGRRTMTSFGALASRHPDVEAFHRERGISLRERPYWEVSQYVTDEHVEYVSRDPWCVHVRFHADGDSCLVELDGDLAVVRTEVVEGVSED</sequence>
<feature type="domain" description="DUF7351" evidence="2">
    <location>
        <begin position="106"/>
        <end position="283"/>
    </location>
</feature>
<dbReference type="InterPro" id="IPR055775">
    <property type="entry name" value="DUF7351"/>
</dbReference>
<dbReference type="Pfam" id="PF24042">
    <property type="entry name" value="DUF7351"/>
    <property type="match status" value="1"/>
</dbReference>
<dbReference type="EMBL" id="FNIA01000001">
    <property type="protein sequence ID" value="SDM34166.1"/>
    <property type="molecule type" value="Genomic_DNA"/>
</dbReference>
<keyword evidence="4" id="KW-1185">Reference proteome</keyword>
<evidence type="ECO:0000259" key="2">
    <source>
        <dbReference type="Pfam" id="PF24042"/>
    </source>
</evidence>
<gene>
    <name evidence="3" type="ORF">SAMN05192554_101150</name>
</gene>
<name>A0A1G9SFA4_9EURY</name>
<dbReference type="InterPro" id="IPR055771">
    <property type="entry name" value="DUF7347"/>
</dbReference>
<accession>A0A1G9SFA4</accession>
<reference evidence="3 4" key="1">
    <citation type="submission" date="2016-10" db="EMBL/GenBank/DDBJ databases">
        <authorList>
            <person name="de Groot N.N."/>
        </authorList>
    </citation>
    <scope>NUCLEOTIDE SEQUENCE [LARGE SCALE GENOMIC DNA]</scope>
    <source>
        <strain evidence="4">EB21,IBRC-M 10013,KCTC 4048</strain>
    </source>
</reference>
<dbReference type="InterPro" id="IPR036390">
    <property type="entry name" value="WH_DNA-bd_sf"/>
</dbReference>
<dbReference type="InterPro" id="IPR036388">
    <property type="entry name" value="WH-like_DNA-bd_sf"/>
</dbReference>
<organism evidence="3 4">
    <name type="scientific">Haloarchaeobius iranensis</name>
    <dbReference type="NCBI Taxonomy" id="996166"/>
    <lineage>
        <taxon>Archaea</taxon>
        <taxon>Methanobacteriati</taxon>
        <taxon>Methanobacteriota</taxon>
        <taxon>Stenosarchaea group</taxon>
        <taxon>Halobacteria</taxon>
        <taxon>Halobacteriales</taxon>
        <taxon>Halorubellaceae</taxon>
        <taxon>Haloarchaeobius</taxon>
    </lineage>
</organism>
<proteinExistence type="predicted"/>
<evidence type="ECO:0000313" key="4">
    <source>
        <dbReference type="Proteomes" id="UP000199370"/>
    </source>
</evidence>
<dbReference type="Proteomes" id="UP000199370">
    <property type="component" value="Unassembled WGS sequence"/>
</dbReference>
<dbReference type="OrthoDB" id="8482at2157"/>
<dbReference type="AlphaFoldDB" id="A0A1G9SFA4"/>
<dbReference type="RefSeq" id="WP_089731114.1">
    <property type="nucleotide sequence ID" value="NZ_FNIA01000001.1"/>
</dbReference>
<protein>
    <submittedName>
        <fullName evidence="3">Helix-turn-helix domain-containing protein</fullName>
    </submittedName>
</protein>
<evidence type="ECO:0000313" key="3">
    <source>
        <dbReference type="EMBL" id="SDM34166.1"/>
    </source>
</evidence>
<feature type="domain" description="DUF7347" evidence="1">
    <location>
        <begin position="13"/>
        <end position="88"/>
    </location>
</feature>
<dbReference type="Gene3D" id="1.10.10.10">
    <property type="entry name" value="Winged helix-like DNA-binding domain superfamily/Winged helix DNA-binding domain"/>
    <property type="match status" value="1"/>
</dbReference>
<evidence type="ECO:0000259" key="1">
    <source>
        <dbReference type="Pfam" id="PF24038"/>
    </source>
</evidence>
<dbReference type="SUPFAM" id="SSF46785">
    <property type="entry name" value="Winged helix' DNA-binding domain"/>
    <property type="match status" value="1"/>
</dbReference>
<dbReference type="Pfam" id="PF24038">
    <property type="entry name" value="DUF7347"/>
    <property type="match status" value="1"/>
</dbReference>
<dbReference type="STRING" id="996166.SAMN05192554_101150"/>